<name>A0A345C179_9BACI</name>
<dbReference type="CDD" id="cd00038">
    <property type="entry name" value="CAP_ED"/>
    <property type="match status" value="1"/>
</dbReference>
<dbReference type="SMART" id="SM00100">
    <property type="entry name" value="cNMP"/>
    <property type="match status" value="1"/>
</dbReference>
<keyword evidence="1" id="KW-0805">Transcription regulation</keyword>
<dbReference type="PANTHER" id="PTHR24567">
    <property type="entry name" value="CRP FAMILY TRANSCRIPTIONAL REGULATORY PROTEIN"/>
    <property type="match status" value="1"/>
</dbReference>
<dbReference type="EMBL" id="CP031092">
    <property type="protein sequence ID" value="AXF56960.1"/>
    <property type="molecule type" value="Genomic_DNA"/>
</dbReference>
<keyword evidence="8" id="KW-1185">Reference proteome</keyword>
<evidence type="ECO:0000256" key="4">
    <source>
        <dbReference type="ARBA" id="ARBA00023163"/>
    </source>
</evidence>
<evidence type="ECO:0000259" key="6">
    <source>
        <dbReference type="PROSITE" id="PS51063"/>
    </source>
</evidence>
<keyword evidence="4" id="KW-0804">Transcription</keyword>
<dbReference type="GO" id="GO:0003677">
    <property type="term" value="F:DNA binding"/>
    <property type="evidence" value="ECO:0007669"/>
    <property type="project" value="UniProtKB-KW"/>
</dbReference>
<keyword evidence="3" id="KW-0010">Activator</keyword>
<evidence type="ECO:0000256" key="2">
    <source>
        <dbReference type="ARBA" id="ARBA00023125"/>
    </source>
</evidence>
<dbReference type="Pfam" id="PF13545">
    <property type="entry name" value="HTH_Crp_2"/>
    <property type="match status" value="1"/>
</dbReference>
<proteinExistence type="predicted"/>
<dbReference type="InterPro" id="IPR000595">
    <property type="entry name" value="cNMP-bd_dom"/>
</dbReference>
<evidence type="ECO:0000256" key="3">
    <source>
        <dbReference type="ARBA" id="ARBA00023159"/>
    </source>
</evidence>
<feature type="domain" description="HTH crp-type" evidence="6">
    <location>
        <begin position="140"/>
        <end position="206"/>
    </location>
</feature>
<dbReference type="InterPro" id="IPR018490">
    <property type="entry name" value="cNMP-bd_dom_sf"/>
</dbReference>
<dbReference type="Proteomes" id="UP000252100">
    <property type="component" value="Chromosome"/>
</dbReference>
<reference evidence="7 8" key="1">
    <citation type="journal article" date="2018" name="J. Microbiol.">
        <title>Salicibibacter kimchii gen. nov., sp. nov., a moderately halophilic and alkalitolerant bacterium in the family Bacillaceae, isolated from kimchi.</title>
        <authorList>
            <person name="Jang J.Y."/>
            <person name="Oh Y.J."/>
            <person name="Lim S.K."/>
            <person name="Park H.K."/>
            <person name="Lee C."/>
            <person name="Kim J.Y."/>
            <person name="Lee M.A."/>
            <person name="Choi H.J."/>
        </authorList>
    </citation>
    <scope>NUCLEOTIDE SEQUENCE [LARGE SCALE GENOMIC DNA]</scope>
    <source>
        <strain evidence="7 8">NKC1-1</strain>
    </source>
</reference>
<evidence type="ECO:0000313" key="7">
    <source>
        <dbReference type="EMBL" id="AXF56960.1"/>
    </source>
</evidence>
<dbReference type="InterPro" id="IPR012318">
    <property type="entry name" value="HTH_CRP"/>
</dbReference>
<evidence type="ECO:0000259" key="5">
    <source>
        <dbReference type="PROSITE" id="PS50042"/>
    </source>
</evidence>
<dbReference type="PANTHER" id="PTHR24567:SF26">
    <property type="entry name" value="REGULATORY PROTEIN YEIL"/>
    <property type="match status" value="1"/>
</dbReference>
<keyword evidence="2" id="KW-0238">DNA-binding</keyword>
<evidence type="ECO:0000313" key="8">
    <source>
        <dbReference type="Proteomes" id="UP000252100"/>
    </source>
</evidence>
<feature type="domain" description="Cyclic nucleotide-binding" evidence="5">
    <location>
        <begin position="29"/>
        <end position="127"/>
    </location>
</feature>
<gene>
    <name evidence="7" type="ORF">DT065_13740</name>
</gene>
<dbReference type="PROSITE" id="PS51063">
    <property type="entry name" value="HTH_CRP_2"/>
    <property type="match status" value="1"/>
</dbReference>
<dbReference type="PROSITE" id="PS50042">
    <property type="entry name" value="CNMP_BINDING_3"/>
    <property type="match status" value="1"/>
</dbReference>
<dbReference type="GO" id="GO:0003700">
    <property type="term" value="F:DNA-binding transcription factor activity"/>
    <property type="evidence" value="ECO:0007669"/>
    <property type="project" value="TreeGrafter"/>
</dbReference>
<dbReference type="InterPro" id="IPR050397">
    <property type="entry name" value="Env_Response_Regulators"/>
</dbReference>
<dbReference type="InterPro" id="IPR036388">
    <property type="entry name" value="WH-like_DNA-bd_sf"/>
</dbReference>
<dbReference type="SUPFAM" id="SSF51206">
    <property type="entry name" value="cAMP-binding domain-like"/>
    <property type="match status" value="1"/>
</dbReference>
<sequence length="218" mass="25203">MISLNIRSRDLSEEVAWNDIFSHGSRHFYKRNSIIYHQGSLGDGFYYIFNGIVKIVLSTSDGNERIVDLTGPGELIGEQAMDHKPYYSTAVANEDTVLYYYSFVDFKNLMHTYPTLLSLLIDSTIQKARILSDNVMLDSLRSDQKIALVLLKLIYKLQKNEICLTQQELAAFTGVTRITVYKIFKNWRNLGIICVENRRIVVKEPDELKQQTNIEFVY</sequence>
<dbReference type="Gene3D" id="2.60.120.10">
    <property type="entry name" value="Jelly Rolls"/>
    <property type="match status" value="1"/>
</dbReference>
<organism evidence="7 8">
    <name type="scientific">Salicibibacter kimchii</name>
    <dbReference type="NCBI Taxonomy" id="2099786"/>
    <lineage>
        <taxon>Bacteria</taxon>
        <taxon>Bacillati</taxon>
        <taxon>Bacillota</taxon>
        <taxon>Bacilli</taxon>
        <taxon>Bacillales</taxon>
        <taxon>Bacillaceae</taxon>
        <taxon>Salicibibacter</taxon>
    </lineage>
</organism>
<dbReference type="SMART" id="SM00419">
    <property type="entry name" value="HTH_CRP"/>
    <property type="match status" value="1"/>
</dbReference>
<dbReference type="GO" id="GO:0005829">
    <property type="term" value="C:cytosol"/>
    <property type="evidence" value="ECO:0007669"/>
    <property type="project" value="TreeGrafter"/>
</dbReference>
<evidence type="ECO:0000256" key="1">
    <source>
        <dbReference type="ARBA" id="ARBA00023015"/>
    </source>
</evidence>
<dbReference type="SUPFAM" id="SSF46785">
    <property type="entry name" value="Winged helix' DNA-binding domain"/>
    <property type="match status" value="1"/>
</dbReference>
<dbReference type="AlphaFoldDB" id="A0A345C179"/>
<dbReference type="InterPro" id="IPR014710">
    <property type="entry name" value="RmlC-like_jellyroll"/>
</dbReference>
<accession>A0A345C179</accession>
<dbReference type="InterPro" id="IPR036390">
    <property type="entry name" value="WH_DNA-bd_sf"/>
</dbReference>
<protein>
    <submittedName>
        <fullName evidence="7">Crp/Fnr family transcriptional regulator</fullName>
    </submittedName>
</protein>
<dbReference type="Gene3D" id="1.10.10.10">
    <property type="entry name" value="Winged helix-like DNA-binding domain superfamily/Winged helix DNA-binding domain"/>
    <property type="match status" value="1"/>
</dbReference>
<dbReference type="KEGG" id="rue:DT065_13740"/>
<dbReference type="Pfam" id="PF00027">
    <property type="entry name" value="cNMP_binding"/>
    <property type="match status" value="1"/>
</dbReference>